<dbReference type="GO" id="GO:0005524">
    <property type="term" value="F:ATP binding"/>
    <property type="evidence" value="ECO:0007669"/>
    <property type="project" value="UniProtKB-KW"/>
</dbReference>
<sequence>MTGPARPELLRTEKLHKSFGEVRAVDGVDLELKEGVLTAIIGPNGAGKTTFINLLSGNFLPDAGRIFFQGEEITRLPVHQRVRRGLGRSFQITNVFPQLAVHQNVQIPLLSHLGTAWRFWRAVDVNGEIRRRTEMILAETGLEEKANLPAATLSHGDQRLLEVGIALAAEPRLILLDEPTAGMNPAERARILKLISDLSAAGRTTFVLVEHDMDVVFSLAHEIVVLHQGRILARGTPSAIRGDARVREIYLGGEVA</sequence>
<organism evidence="5 6">
    <name type="scientific">Tectimicrobiota bacterium</name>
    <dbReference type="NCBI Taxonomy" id="2528274"/>
    <lineage>
        <taxon>Bacteria</taxon>
        <taxon>Pseudomonadati</taxon>
        <taxon>Nitrospinota/Tectimicrobiota group</taxon>
        <taxon>Candidatus Tectimicrobiota</taxon>
    </lineage>
</organism>
<evidence type="ECO:0000256" key="3">
    <source>
        <dbReference type="ARBA" id="ARBA00022840"/>
    </source>
</evidence>
<evidence type="ECO:0000256" key="1">
    <source>
        <dbReference type="ARBA" id="ARBA00022448"/>
    </source>
</evidence>
<reference evidence="5" key="1">
    <citation type="submission" date="2020-07" db="EMBL/GenBank/DDBJ databases">
        <title>Huge and variable diversity of episymbiotic CPR bacteria and DPANN archaea in groundwater ecosystems.</title>
        <authorList>
            <person name="He C.Y."/>
            <person name="Keren R."/>
            <person name="Whittaker M."/>
            <person name="Farag I.F."/>
            <person name="Doudna J."/>
            <person name="Cate J.H.D."/>
            <person name="Banfield J.F."/>
        </authorList>
    </citation>
    <scope>NUCLEOTIDE SEQUENCE</scope>
    <source>
        <strain evidence="5">NC_groundwater_763_Ag_S-0.2um_68_21</strain>
    </source>
</reference>
<dbReference type="Pfam" id="PF12399">
    <property type="entry name" value="BCA_ABC_TP_C"/>
    <property type="match status" value="1"/>
</dbReference>
<dbReference type="InterPro" id="IPR017871">
    <property type="entry name" value="ABC_transporter-like_CS"/>
</dbReference>
<protein>
    <submittedName>
        <fullName evidence="5">ABC transporter ATP-binding protein</fullName>
    </submittedName>
</protein>
<dbReference type="PANTHER" id="PTHR45772:SF3">
    <property type="entry name" value="ABC TRANSPORTER ATP-BINDING PROTEIN"/>
    <property type="match status" value="1"/>
</dbReference>
<keyword evidence="1" id="KW-0813">Transport</keyword>
<dbReference type="PROSITE" id="PS00211">
    <property type="entry name" value="ABC_TRANSPORTER_1"/>
    <property type="match status" value="1"/>
</dbReference>
<dbReference type="Proteomes" id="UP000782312">
    <property type="component" value="Unassembled WGS sequence"/>
</dbReference>
<dbReference type="PROSITE" id="PS50893">
    <property type="entry name" value="ABC_TRANSPORTER_2"/>
    <property type="match status" value="1"/>
</dbReference>
<dbReference type="SMART" id="SM00382">
    <property type="entry name" value="AAA"/>
    <property type="match status" value="1"/>
</dbReference>
<dbReference type="InterPro" id="IPR003439">
    <property type="entry name" value="ABC_transporter-like_ATP-bd"/>
</dbReference>
<keyword evidence="2" id="KW-0547">Nucleotide-binding</keyword>
<comment type="caution">
    <text evidence="5">The sequence shown here is derived from an EMBL/GenBank/DDBJ whole genome shotgun (WGS) entry which is preliminary data.</text>
</comment>
<evidence type="ECO:0000259" key="4">
    <source>
        <dbReference type="PROSITE" id="PS50893"/>
    </source>
</evidence>
<dbReference type="InterPro" id="IPR003593">
    <property type="entry name" value="AAA+_ATPase"/>
</dbReference>
<dbReference type="GO" id="GO:0016887">
    <property type="term" value="F:ATP hydrolysis activity"/>
    <property type="evidence" value="ECO:0007669"/>
    <property type="project" value="InterPro"/>
</dbReference>
<accession>A0A932MMW5</accession>
<dbReference type="InterPro" id="IPR051120">
    <property type="entry name" value="ABC_AA/LPS_Transport"/>
</dbReference>
<evidence type="ECO:0000313" key="5">
    <source>
        <dbReference type="EMBL" id="MBI3126957.1"/>
    </source>
</evidence>
<dbReference type="CDD" id="cd03219">
    <property type="entry name" value="ABC_Mj1267_LivG_branched"/>
    <property type="match status" value="1"/>
</dbReference>
<proteinExistence type="predicted"/>
<dbReference type="Gene3D" id="3.40.50.300">
    <property type="entry name" value="P-loop containing nucleotide triphosphate hydrolases"/>
    <property type="match status" value="1"/>
</dbReference>
<dbReference type="SUPFAM" id="SSF52540">
    <property type="entry name" value="P-loop containing nucleoside triphosphate hydrolases"/>
    <property type="match status" value="1"/>
</dbReference>
<name>A0A932MMW5_UNCTE</name>
<evidence type="ECO:0000313" key="6">
    <source>
        <dbReference type="Proteomes" id="UP000782312"/>
    </source>
</evidence>
<dbReference type="GO" id="GO:0005886">
    <property type="term" value="C:plasma membrane"/>
    <property type="evidence" value="ECO:0007669"/>
    <property type="project" value="TreeGrafter"/>
</dbReference>
<dbReference type="AlphaFoldDB" id="A0A932MMW5"/>
<keyword evidence="3 5" id="KW-0067">ATP-binding</keyword>
<gene>
    <name evidence="5" type="ORF">HYZ11_05065</name>
</gene>
<dbReference type="EMBL" id="JACPUR010000013">
    <property type="protein sequence ID" value="MBI3126957.1"/>
    <property type="molecule type" value="Genomic_DNA"/>
</dbReference>
<dbReference type="InterPro" id="IPR032823">
    <property type="entry name" value="BCA_ABC_TP_C"/>
</dbReference>
<dbReference type="InterPro" id="IPR027417">
    <property type="entry name" value="P-loop_NTPase"/>
</dbReference>
<dbReference type="PANTHER" id="PTHR45772">
    <property type="entry name" value="CONSERVED COMPONENT OF ABC TRANSPORTER FOR NATURAL AMINO ACIDS-RELATED"/>
    <property type="match status" value="1"/>
</dbReference>
<evidence type="ECO:0000256" key="2">
    <source>
        <dbReference type="ARBA" id="ARBA00022741"/>
    </source>
</evidence>
<dbReference type="Pfam" id="PF00005">
    <property type="entry name" value="ABC_tran"/>
    <property type="match status" value="1"/>
</dbReference>
<dbReference type="FunFam" id="3.40.50.300:FF:000421">
    <property type="entry name" value="Branched-chain amino acid ABC transporter ATP-binding protein"/>
    <property type="match status" value="1"/>
</dbReference>
<feature type="domain" description="ABC transporter" evidence="4">
    <location>
        <begin position="10"/>
        <end position="253"/>
    </location>
</feature>